<dbReference type="InterPro" id="IPR052194">
    <property type="entry name" value="MESH1"/>
</dbReference>
<reference evidence="1" key="1">
    <citation type="submission" date="2021-06" db="EMBL/GenBank/DDBJ databases">
        <title>Complete genome sequence of Erwinia phage pEa_SNUABM_7.</title>
        <authorList>
            <person name="Kim S.G."/>
            <person name="Park S.C."/>
        </authorList>
    </citation>
    <scope>NUCLEOTIDE SEQUENCE</scope>
</reference>
<dbReference type="Gene3D" id="1.10.3210.10">
    <property type="entry name" value="Hypothetical protein af1432"/>
    <property type="match status" value="1"/>
</dbReference>
<name>A0AAE7WSV8_9CAUD</name>
<evidence type="ECO:0000313" key="2">
    <source>
        <dbReference type="Proteomes" id="UP000827609"/>
    </source>
</evidence>
<proteinExistence type="predicted"/>
<dbReference type="GO" id="GO:0008893">
    <property type="term" value="F:guanosine-3',5'-bis(diphosphate) 3'-diphosphatase activity"/>
    <property type="evidence" value="ECO:0007669"/>
    <property type="project" value="TreeGrafter"/>
</dbReference>
<evidence type="ECO:0000313" key="1">
    <source>
        <dbReference type="EMBL" id="QYW04739.1"/>
    </source>
</evidence>
<dbReference type="SUPFAM" id="SSF109604">
    <property type="entry name" value="HD-domain/PDEase-like"/>
    <property type="match status" value="1"/>
</dbReference>
<accession>A0AAE7WSV8</accession>
<organism evidence="1 2">
    <name type="scientific">Erwinia phage pEa_SNUABM_7</name>
    <dbReference type="NCBI Taxonomy" id="2866695"/>
    <lineage>
        <taxon>Viruses</taxon>
        <taxon>Duplodnaviria</taxon>
        <taxon>Heunggongvirae</taxon>
        <taxon>Uroviricota</taxon>
        <taxon>Caudoviricetes</taxon>
        <taxon>Snuvirus</taxon>
        <taxon>Snuvirus SNUABM7</taxon>
    </lineage>
</organism>
<dbReference type="PANTHER" id="PTHR46246">
    <property type="entry name" value="GUANOSINE-3',5'-BIS(DIPHOSPHATE) 3'-PYROPHOSPHOHYDROLASE MESH1"/>
    <property type="match status" value="1"/>
</dbReference>
<keyword evidence="2" id="KW-1185">Reference proteome</keyword>
<protein>
    <recommendedName>
        <fullName evidence="3">HD domain-containing protein</fullName>
    </recommendedName>
</protein>
<dbReference type="Pfam" id="PF13328">
    <property type="entry name" value="HD_4"/>
    <property type="match status" value="1"/>
</dbReference>
<sequence length="222" mass="25584">MLTNIARLAATNAHAKQTRRFTGEPYINHPQAVVQFLERFNVGEQILAAAWCHDVLEDCGICYEALELCIGTIATDIVFEVTNKEFPEGTPRIEKYWHNIERLVRASHQAQTLKCGDIYDNCKDVYERDQHYGAKYIAEKYFLIRIFARAQSDVRQTVMQMLHDRYLSMTPDDRMYCLEYMARLDKECPADLRSLFDQARKEAGIESLCCGEHDGATCIQNA</sequence>
<dbReference type="EMBL" id="MZ475896">
    <property type="protein sequence ID" value="QYW04739.1"/>
    <property type="molecule type" value="Genomic_DNA"/>
</dbReference>
<dbReference type="Proteomes" id="UP000827609">
    <property type="component" value="Segment"/>
</dbReference>
<evidence type="ECO:0008006" key="3">
    <source>
        <dbReference type="Google" id="ProtNLM"/>
    </source>
</evidence>
<gene>
    <name evidence="1" type="ORF">pEaSNUABM7_00071</name>
</gene>
<dbReference type="PANTHER" id="PTHR46246:SF1">
    <property type="entry name" value="GUANOSINE-3',5'-BIS(DIPHOSPHATE) 3'-PYROPHOSPHOHYDROLASE MESH1"/>
    <property type="match status" value="1"/>
</dbReference>